<dbReference type="OrthoDB" id="3546584at2759"/>
<dbReference type="RefSeq" id="XP_018074238.1">
    <property type="nucleotide sequence ID" value="XM_018214554.1"/>
</dbReference>
<evidence type="ECO:0000313" key="3">
    <source>
        <dbReference type="EMBL" id="KUJ19883.1"/>
    </source>
</evidence>
<feature type="compositionally biased region" description="Basic and acidic residues" evidence="1">
    <location>
        <begin position="195"/>
        <end position="205"/>
    </location>
</feature>
<dbReference type="AlphaFoldDB" id="A0A194XI95"/>
<feature type="transmembrane region" description="Helical" evidence="2">
    <location>
        <begin position="428"/>
        <end position="448"/>
    </location>
</feature>
<sequence length="546" mass="60080">MTKFSTNCTLPPDIINYVTQPNTRGTVDILLTCLTTIVLCTWSIQHPNVPAYIQNRGWRDYVKRTLTQFKLMIFSIFAPEFLLLTAFGDLSCAIALTKQFGSVAEKDGVEWSLVHSFFINMGGFVILFSEETPKAPLPQVKPQIPAGSSGSYKLESQISKATTSESILSATETNNEDDLENALPKSTAVAVATPKESKASKESKAPPKKPKQPPNKRVAHILSVADRRCKPKTDKNSLLVEEIIADLKQQFYSGDDINIIPADLADILYNLIRLRGTHWALDGPQLLLARELGIVKKIPGITSDEIDDIAKGDLLAKILAIVHVTWQIVQLIMRKAESLPSSQFEVVTVAFSVCAFCTYLLYWNKPQNIAAPRFVKADRCPTKEEVLELARAGPAYVAGVFPGDDYSMPGHALHSDLKGARQKFEGGILGWAGGILGGMLFGLLHCAAWDYHFPTPVEGLLWRIAAVVTAAWPLIYGARALVVSPVENDGQSRKNGLRRKVLGYMGPVTRVLGFGIAFVYVLARLYLLVGTFRSLFFLLPATFKNS</sequence>
<organism evidence="3 4">
    <name type="scientific">Mollisia scopiformis</name>
    <name type="common">Conifer needle endophyte fungus</name>
    <name type="synonym">Phialocephala scopiformis</name>
    <dbReference type="NCBI Taxonomy" id="149040"/>
    <lineage>
        <taxon>Eukaryota</taxon>
        <taxon>Fungi</taxon>
        <taxon>Dikarya</taxon>
        <taxon>Ascomycota</taxon>
        <taxon>Pezizomycotina</taxon>
        <taxon>Leotiomycetes</taxon>
        <taxon>Helotiales</taxon>
        <taxon>Mollisiaceae</taxon>
        <taxon>Mollisia</taxon>
    </lineage>
</organism>
<keyword evidence="4" id="KW-1185">Reference proteome</keyword>
<feature type="transmembrane region" description="Helical" evidence="2">
    <location>
        <begin position="460"/>
        <end position="481"/>
    </location>
</feature>
<accession>A0A194XI95</accession>
<keyword evidence="2" id="KW-0812">Transmembrane</keyword>
<evidence type="ECO:0000313" key="4">
    <source>
        <dbReference type="Proteomes" id="UP000070700"/>
    </source>
</evidence>
<name>A0A194XI95_MOLSC</name>
<dbReference type="GeneID" id="28824280"/>
<keyword evidence="2" id="KW-0472">Membrane</keyword>
<dbReference type="InParanoid" id="A0A194XI95"/>
<feature type="region of interest" description="Disordered" evidence="1">
    <location>
        <begin position="190"/>
        <end position="216"/>
    </location>
</feature>
<dbReference type="PANTHER" id="PTHR35043:SF7">
    <property type="entry name" value="TRANSCRIPTION FACTOR DOMAIN-CONTAINING PROTEIN"/>
    <property type="match status" value="1"/>
</dbReference>
<dbReference type="PANTHER" id="PTHR35043">
    <property type="entry name" value="TRANSCRIPTION FACTOR DOMAIN-CONTAINING PROTEIN"/>
    <property type="match status" value="1"/>
</dbReference>
<protein>
    <submittedName>
        <fullName evidence="3">Uncharacterized protein</fullName>
    </submittedName>
</protein>
<reference evidence="3 4" key="1">
    <citation type="submission" date="2015-10" db="EMBL/GenBank/DDBJ databases">
        <title>Full genome of DAOMC 229536 Phialocephala scopiformis, a fungal endophyte of spruce producing the potent anti-insectan compound rugulosin.</title>
        <authorList>
            <consortium name="DOE Joint Genome Institute"/>
            <person name="Walker A.K."/>
            <person name="Frasz S.L."/>
            <person name="Seifert K.A."/>
            <person name="Miller J.D."/>
            <person name="Mondo S.J."/>
            <person name="Labutti K."/>
            <person name="Lipzen A."/>
            <person name="Dockter R."/>
            <person name="Kennedy M."/>
            <person name="Grigoriev I.V."/>
            <person name="Spatafora J.W."/>
        </authorList>
    </citation>
    <scope>NUCLEOTIDE SEQUENCE [LARGE SCALE GENOMIC DNA]</scope>
    <source>
        <strain evidence="3 4">CBS 120377</strain>
    </source>
</reference>
<proteinExistence type="predicted"/>
<gene>
    <name evidence="3" type="ORF">LY89DRAFT_682720</name>
</gene>
<keyword evidence="2" id="KW-1133">Transmembrane helix</keyword>
<feature type="transmembrane region" description="Helical" evidence="2">
    <location>
        <begin position="344"/>
        <end position="363"/>
    </location>
</feature>
<dbReference type="KEGG" id="psco:LY89DRAFT_682720"/>
<evidence type="ECO:0000256" key="1">
    <source>
        <dbReference type="SAM" id="MobiDB-lite"/>
    </source>
</evidence>
<feature type="transmembrane region" description="Helical" evidence="2">
    <location>
        <begin position="501"/>
        <end position="519"/>
    </location>
</feature>
<dbReference type="EMBL" id="KQ947410">
    <property type="protein sequence ID" value="KUJ19883.1"/>
    <property type="molecule type" value="Genomic_DNA"/>
</dbReference>
<dbReference type="Proteomes" id="UP000070700">
    <property type="component" value="Unassembled WGS sequence"/>
</dbReference>
<evidence type="ECO:0000256" key="2">
    <source>
        <dbReference type="SAM" id="Phobius"/>
    </source>
</evidence>